<keyword evidence="3 5" id="KW-1133">Transmembrane helix</keyword>
<dbReference type="AlphaFoldDB" id="A0A5C3MHQ1"/>
<organism evidence="6 7">
    <name type="scientific">Crucibulum laeve</name>
    <dbReference type="NCBI Taxonomy" id="68775"/>
    <lineage>
        <taxon>Eukaryota</taxon>
        <taxon>Fungi</taxon>
        <taxon>Dikarya</taxon>
        <taxon>Basidiomycota</taxon>
        <taxon>Agaricomycotina</taxon>
        <taxon>Agaricomycetes</taxon>
        <taxon>Agaricomycetidae</taxon>
        <taxon>Agaricales</taxon>
        <taxon>Agaricineae</taxon>
        <taxon>Nidulariaceae</taxon>
        <taxon>Crucibulum</taxon>
    </lineage>
</organism>
<gene>
    <name evidence="6" type="ORF">BDQ12DRAFT_43105</name>
</gene>
<dbReference type="InterPro" id="IPR051380">
    <property type="entry name" value="pH-response_reg_palI/RIM9"/>
</dbReference>
<name>A0A5C3MHQ1_9AGAR</name>
<reference evidence="6 7" key="1">
    <citation type="journal article" date="2019" name="Nat. Ecol. Evol.">
        <title>Megaphylogeny resolves global patterns of mushroom evolution.</title>
        <authorList>
            <person name="Varga T."/>
            <person name="Krizsan K."/>
            <person name="Foldi C."/>
            <person name="Dima B."/>
            <person name="Sanchez-Garcia M."/>
            <person name="Sanchez-Ramirez S."/>
            <person name="Szollosi G.J."/>
            <person name="Szarkandi J.G."/>
            <person name="Papp V."/>
            <person name="Albert L."/>
            <person name="Andreopoulos W."/>
            <person name="Angelini C."/>
            <person name="Antonin V."/>
            <person name="Barry K.W."/>
            <person name="Bougher N.L."/>
            <person name="Buchanan P."/>
            <person name="Buyck B."/>
            <person name="Bense V."/>
            <person name="Catcheside P."/>
            <person name="Chovatia M."/>
            <person name="Cooper J."/>
            <person name="Damon W."/>
            <person name="Desjardin D."/>
            <person name="Finy P."/>
            <person name="Geml J."/>
            <person name="Haridas S."/>
            <person name="Hughes K."/>
            <person name="Justo A."/>
            <person name="Karasinski D."/>
            <person name="Kautmanova I."/>
            <person name="Kiss B."/>
            <person name="Kocsube S."/>
            <person name="Kotiranta H."/>
            <person name="LaButti K.M."/>
            <person name="Lechner B.E."/>
            <person name="Liimatainen K."/>
            <person name="Lipzen A."/>
            <person name="Lukacs Z."/>
            <person name="Mihaltcheva S."/>
            <person name="Morgado L.N."/>
            <person name="Niskanen T."/>
            <person name="Noordeloos M.E."/>
            <person name="Ohm R.A."/>
            <person name="Ortiz-Santana B."/>
            <person name="Ovrebo C."/>
            <person name="Racz N."/>
            <person name="Riley R."/>
            <person name="Savchenko A."/>
            <person name="Shiryaev A."/>
            <person name="Soop K."/>
            <person name="Spirin V."/>
            <person name="Szebenyi C."/>
            <person name="Tomsovsky M."/>
            <person name="Tulloss R.E."/>
            <person name="Uehling J."/>
            <person name="Grigoriev I.V."/>
            <person name="Vagvolgyi C."/>
            <person name="Papp T."/>
            <person name="Martin F.M."/>
            <person name="Miettinen O."/>
            <person name="Hibbett D.S."/>
            <person name="Nagy L.G."/>
        </authorList>
    </citation>
    <scope>NUCLEOTIDE SEQUENCE [LARGE SCALE GENOMIC DNA]</scope>
    <source>
        <strain evidence="6 7">CBS 166.37</strain>
    </source>
</reference>
<evidence type="ECO:0000256" key="3">
    <source>
        <dbReference type="ARBA" id="ARBA00022989"/>
    </source>
</evidence>
<keyword evidence="4 5" id="KW-0472">Membrane</keyword>
<keyword evidence="7" id="KW-1185">Reference proteome</keyword>
<evidence type="ECO:0000256" key="5">
    <source>
        <dbReference type="SAM" id="Phobius"/>
    </source>
</evidence>
<feature type="transmembrane region" description="Helical" evidence="5">
    <location>
        <begin position="198"/>
        <end position="217"/>
    </location>
</feature>
<dbReference type="Pfam" id="PF06687">
    <property type="entry name" value="SUR7"/>
    <property type="match status" value="1"/>
</dbReference>
<dbReference type="GO" id="GO:0035838">
    <property type="term" value="C:growing cell tip"/>
    <property type="evidence" value="ECO:0007669"/>
    <property type="project" value="TreeGrafter"/>
</dbReference>
<dbReference type="InterPro" id="IPR009571">
    <property type="entry name" value="SUR7/Rim9-like_fungi"/>
</dbReference>
<comment type="subcellular location">
    <subcellularLocation>
        <location evidence="1">Membrane</location>
        <topology evidence="1">Multi-pass membrane protein</topology>
    </subcellularLocation>
</comment>
<feature type="transmembrane region" description="Helical" evidence="5">
    <location>
        <begin position="151"/>
        <end position="178"/>
    </location>
</feature>
<evidence type="ECO:0000313" key="6">
    <source>
        <dbReference type="EMBL" id="TFK44949.1"/>
    </source>
</evidence>
<evidence type="ECO:0000256" key="4">
    <source>
        <dbReference type="ARBA" id="ARBA00023136"/>
    </source>
</evidence>
<dbReference type="STRING" id="68775.A0A5C3MHQ1"/>
<accession>A0A5C3MHQ1</accession>
<dbReference type="Proteomes" id="UP000308652">
    <property type="component" value="Unassembled WGS sequence"/>
</dbReference>
<dbReference type="PANTHER" id="PTHR28013:SF3">
    <property type="entry name" value="PROTEIN DCV1-RELATED"/>
    <property type="match status" value="1"/>
</dbReference>
<dbReference type="GO" id="GO:0032153">
    <property type="term" value="C:cell division site"/>
    <property type="evidence" value="ECO:0007669"/>
    <property type="project" value="TreeGrafter"/>
</dbReference>
<dbReference type="GO" id="GO:0005886">
    <property type="term" value="C:plasma membrane"/>
    <property type="evidence" value="ECO:0007669"/>
    <property type="project" value="InterPro"/>
</dbReference>
<dbReference type="EMBL" id="ML213590">
    <property type="protein sequence ID" value="TFK44949.1"/>
    <property type="molecule type" value="Genomic_DNA"/>
</dbReference>
<protein>
    <recommendedName>
        <fullName evidence="8">SUR7/PalI family-domain-containing protein</fullName>
    </recommendedName>
</protein>
<dbReference type="OrthoDB" id="3881at2759"/>
<evidence type="ECO:0000313" key="7">
    <source>
        <dbReference type="Proteomes" id="UP000308652"/>
    </source>
</evidence>
<evidence type="ECO:0000256" key="2">
    <source>
        <dbReference type="ARBA" id="ARBA00022692"/>
    </source>
</evidence>
<keyword evidence="2 5" id="KW-0812">Transmembrane</keyword>
<dbReference type="PANTHER" id="PTHR28013">
    <property type="entry name" value="PROTEIN DCV1-RELATED"/>
    <property type="match status" value="1"/>
</dbReference>
<evidence type="ECO:0008006" key="8">
    <source>
        <dbReference type="Google" id="ProtNLM"/>
    </source>
</evidence>
<feature type="transmembrane region" description="Helical" evidence="5">
    <location>
        <begin position="120"/>
        <end position="144"/>
    </location>
</feature>
<evidence type="ECO:0000256" key="1">
    <source>
        <dbReference type="ARBA" id="ARBA00004141"/>
    </source>
</evidence>
<sequence length="234" mass="25177">MKPQHKPLAGHRVVSGIAFIVLLAAFVLFLLVGLSLPIVKAVYLLSFQATTIRDPPTSIATELRFGVWGVCATSDLNQPTLLGNTGVCYGPQLGYTIPSYITALAPTISDQVVRAAQRSLLVILVLHPIAAALSFLTLVSALFLASHTFAIFTLILAIITSIVGSIVLGIDLALVIVAQGEVSKLQNFDFEVLFGNGIWMIVVAVALTWLAVVVLSARTCYCCGVRKHHYHHHH</sequence>
<proteinExistence type="predicted"/>
<feature type="transmembrane region" description="Helical" evidence="5">
    <location>
        <begin position="12"/>
        <end position="36"/>
    </location>
</feature>